<keyword evidence="4" id="KW-1185">Reference proteome</keyword>
<evidence type="ECO:0000256" key="1">
    <source>
        <dbReference type="SAM" id="Phobius"/>
    </source>
</evidence>
<dbReference type="Pfam" id="PF13966">
    <property type="entry name" value="zf-RVT"/>
    <property type="match status" value="1"/>
</dbReference>
<reference evidence="3 4" key="1">
    <citation type="submission" date="2023-10" db="EMBL/GenBank/DDBJ databases">
        <title>Genome-Wide Identification Analysis in wild type Solanum Pinnatisectum Reveals Some Genes Defensing Phytophthora Infestans.</title>
        <authorList>
            <person name="Sun C."/>
        </authorList>
    </citation>
    <scope>NUCLEOTIDE SEQUENCE [LARGE SCALE GENOMIC DNA]</scope>
    <source>
        <strain evidence="3">LQN</strain>
        <tissue evidence="3">Leaf</tissue>
    </source>
</reference>
<evidence type="ECO:0000313" key="3">
    <source>
        <dbReference type="EMBL" id="KAK4711927.1"/>
    </source>
</evidence>
<proteinExistence type="predicted"/>
<dbReference type="InterPro" id="IPR026960">
    <property type="entry name" value="RVT-Znf"/>
</dbReference>
<dbReference type="Proteomes" id="UP001311915">
    <property type="component" value="Unassembled WGS sequence"/>
</dbReference>
<feature type="domain" description="Reverse transcriptase zinc-binding" evidence="2">
    <location>
        <begin position="5"/>
        <end position="75"/>
    </location>
</feature>
<comment type="caution">
    <text evidence="3">The sequence shown here is derived from an EMBL/GenBank/DDBJ whole genome shotgun (WGS) entry which is preliminary data.</text>
</comment>
<dbReference type="PANTHER" id="PTHR33116:SF66">
    <property type="entry name" value="REVERSE TRANSCRIPTASE ZINC-BINDING DOMAIN-CONTAINING PROTEIN"/>
    <property type="match status" value="1"/>
</dbReference>
<dbReference type="PANTHER" id="PTHR33116">
    <property type="entry name" value="REVERSE TRANSCRIPTASE ZINC-BINDING DOMAIN-CONTAINING PROTEIN-RELATED-RELATED"/>
    <property type="match status" value="1"/>
</dbReference>
<keyword evidence="1" id="KW-0472">Membrane</keyword>
<dbReference type="EMBL" id="JAWPEI010000011">
    <property type="protein sequence ID" value="KAK4711927.1"/>
    <property type="molecule type" value="Genomic_DNA"/>
</dbReference>
<sequence>MPQYPKVELRSCTLHSCVHPRFKFILWLAIQNRLATVDRLMKFGIQVPPDCAFCGATLETFDHLYFECLSTRALWRRLCHWMGMYRSIQDWKAELEWVCMLAKRKTGIAEIIVSVFSMLVYSIWRERNKIRFQKGKLDAEGVLKEVALHIHIRSQTKKKWQQALQQFARNP</sequence>
<dbReference type="AlphaFoldDB" id="A0AAV9KIP3"/>
<evidence type="ECO:0000259" key="2">
    <source>
        <dbReference type="Pfam" id="PF13966"/>
    </source>
</evidence>
<name>A0AAV9KIP3_9SOLN</name>
<keyword evidence="1" id="KW-1133">Transmembrane helix</keyword>
<keyword evidence="1" id="KW-0812">Transmembrane</keyword>
<feature type="transmembrane region" description="Helical" evidence="1">
    <location>
        <begin position="107"/>
        <end position="124"/>
    </location>
</feature>
<organism evidence="3 4">
    <name type="scientific">Solanum pinnatisectum</name>
    <name type="common">tansyleaf nightshade</name>
    <dbReference type="NCBI Taxonomy" id="50273"/>
    <lineage>
        <taxon>Eukaryota</taxon>
        <taxon>Viridiplantae</taxon>
        <taxon>Streptophyta</taxon>
        <taxon>Embryophyta</taxon>
        <taxon>Tracheophyta</taxon>
        <taxon>Spermatophyta</taxon>
        <taxon>Magnoliopsida</taxon>
        <taxon>eudicotyledons</taxon>
        <taxon>Gunneridae</taxon>
        <taxon>Pentapetalae</taxon>
        <taxon>asterids</taxon>
        <taxon>lamiids</taxon>
        <taxon>Solanales</taxon>
        <taxon>Solanaceae</taxon>
        <taxon>Solanoideae</taxon>
        <taxon>Solaneae</taxon>
        <taxon>Solanum</taxon>
    </lineage>
</organism>
<gene>
    <name evidence="3" type="ORF">R3W88_006440</name>
</gene>
<protein>
    <recommendedName>
        <fullName evidence="2">Reverse transcriptase zinc-binding domain-containing protein</fullName>
    </recommendedName>
</protein>
<accession>A0AAV9KIP3</accession>
<evidence type="ECO:0000313" key="4">
    <source>
        <dbReference type="Proteomes" id="UP001311915"/>
    </source>
</evidence>